<organism evidence="1 2">
    <name type="scientific">Nocardia brasiliensis</name>
    <dbReference type="NCBI Taxonomy" id="37326"/>
    <lineage>
        <taxon>Bacteria</taxon>
        <taxon>Bacillati</taxon>
        <taxon>Actinomycetota</taxon>
        <taxon>Actinomycetes</taxon>
        <taxon>Mycobacteriales</taxon>
        <taxon>Nocardiaceae</taxon>
        <taxon>Nocardia</taxon>
    </lineage>
</organism>
<dbReference type="RefSeq" id="WP_167465796.1">
    <property type="nucleotide sequence ID" value="NZ_CP046171.1"/>
</dbReference>
<gene>
    <name evidence="1" type="ORF">F5X71_34735</name>
</gene>
<accession>A0A6G9Y140</accession>
<sequence length="138" mass="15067">MLYTAKVTGRDKRWTVTIPTLGTGEHLRVTYLADVAAAAKNLIVSTLDVAPSTVDVAVIVDDFAGISDVQLRSERIHKARGHIRDLQEGVQAETNALALELDDAGLSRRDIAYLLDLSPTWVKQIVKPDSDKEQGQTS</sequence>
<protein>
    <recommendedName>
        <fullName evidence="3">Antitoxin HicB</fullName>
    </recommendedName>
</protein>
<evidence type="ECO:0000313" key="1">
    <source>
        <dbReference type="EMBL" id="QIS06783.1"/>
    </source>
</evidence>
<reference evidence="1 2" key="1">
    <citation type="journal article" date="2019" name="ACS Chem. Biol.">
        <title>Identification and Mobilization of a Cryptic Antibiotic Biosynthesis Gene Locus from a Human-Pathogenic Nocardia Isolate.</title>
        <authorList>
            <person name="Herisse M."/>
            <person name="Ishida K."/>
            <person name="Porter J.L."/>
            <person name="Howden B."/>
            <person name="Hertweck C."/>
            <person name="Stinear T.P."/>
            <person name="Pidot S.J."/>
        </authorList>
    </citation>
    <scope>NUCLEOTIDE SEQUENCE [LARGE SCALE GENOMIC DNA]</scope>
    <source>
        <strain evidence="1 2">AUSMDU00024985</strain>
    </source>
</reference>
<name>A0A6G9Y140_NOCBR</name>
<proteinExistence type="predicted"/>
<dbReference type="AlphaFoldDB" id="A0A6G9Y140"/>
<evidence type="ECO:0000313" key="2">
    <source>
        <dbReference type="Proteomes" id="UP000501705"/>
    </source>
</evidence>
<dbReference type="Proteomes" id="UP000501705">
    <property type="component" value="Chromosome"/>
</dbReference>
<evidence type="ECO:0008006" key="3">
    <source>
        <dbReference type="Google" id="ProtNLM"/>
    </source>
</evidence>
<dbReference type="EMBL" id="CP046171">
    <property type="protein sequence ID" value="QIS06783.1"/>
    <property type="molecule type" value="Genomic_DNA"/>
</dbReference>